<evidence type="ECO:0000313" key="1">
    <source>
        <dbReference type="EMBL" id="TDZ92107.1"/>
    </source>
</evidence>
<evidence type="ECO:0000313" key="3">
    <source>
        <dbReference type="Proteomes" id="UP000294844"/>
    </source>
</evidence>
<dbReference type="EMBL" id="PECM01000005">
    <property type="protein sequence ID" value="TEA07337.1"/>
    <property type="molecule type" value="Genomic_DNA"/>
</dbReference>
<proteinExistence type="predicted"/>
<dbReference type="EMBL" id="PECK01000008">
    <property type="protein sequence ID" value="TDZ92107.1"/>
    <property type="molecule type" value="Genomic_DNA"/>
</dbReference>
<dbReference type="Proteomes" id="UP000294844">
    <property type="component" value="Unassembled WGS sequence"/>
</dbReference>
<dbReference type="Proteomes" id="UP000295685">
    <property type="component" value="Unassembled WGS sequence"/>
</dbReference>
<name>A0A4V3HZC8_9MYCO</name>
<gene>
    <name evidence="2" type="ORF">CCUG60883_01370</name>
    <name evidence="1" type="ORF">CCUG60885_04221</name>
</gene>
<keyword evidence="3" id="KW-1185">Reference proteome</keyword>
<dbReference type="AlphaFoldDB" id="A0A4V3HZC8"/>
<evidence type="ECO:0000313" key="2">
    <source>
        <dbReference type="EMBL" id="TEA07337.1"/>
    </source>
</evidence>
<reference evidence="3 4" key="1">
    <citation type="journal article" date="2019" name="Sci. Rep.">
        <title>Extended insight into the Mycobacterium chelonae-abscessus complex through whole genome sequencing of Mycobacterium salmoniphilum outbreak and Mycobacterium salmoniphilum-like strains.</title>
        <authorList>
            <person name="Behra P.R.K."/>
            <person name="Das S."/>
            <person name="Pettersson B.M.F."/>
            <person name="Shirreff L."/>
            <person name="DuCote T."/>
            <person name="Jacobsson K.G."/>
            <person name="Ennis D.G."/>
            <person name="Kirsebom L.A."/>
        </authorList>
    </citation>
    <scope>NUCLEOTIDE SEQUENCE [LARGE SCALE GENOMIC DNA]</scope>
    <source>
        <strain evidence="2 3">CCUG 60883</strain>
        <strain evidence="1 4">CCUG 60885</strain>
    </source>
</reference>
<accession>A0A4V3HZC8</accession>
<comment type="caution">
    <text evidence="1">The sequence shown here is derived from an EMBL/GenBank/DDBJ whole genome shotgun (WGS) entry which is preliminary data.</text>
</comment>
<organism evidence="1 4">
    <name type="scientific">Mycobacteroides salmoniphilum</name>
    <dbReference type="NCBI Taxonomy" id="404941"/>
    <lineage>
        <taxon>Bacteria</taxon>
        <taxon>Bacillati</taxon>
        <taxon>Actinomycetota</taxon>
        <taxon>Actinomycetes</taxon>
        <taxon>Mycobacteriales</taxon>
        <taxon>Mycobacteriaceae</taxon>
        <taxon>Mycobacteroides</taxon>
    </lineage>
</organism>
<sequence length="64" mass="7158">MKIKGSIWKTGTKDGAYVYFELWNGDDTQKVVDGDLTPQQAYNIGKSMVGNALKLGYEPDSEER</sequence>
<evidence type="ECO:0000313" key="4">
    <source>
        <dbReference type="Proteomes" id="UP000295685"/>
    </source>
</evidence>
<dbReference type="RefSeq" id="WP_134148755.1">
    <property type="nucleotide sequence ID" value="NZ_PECK01000008.1"/>
</dbReference>
<protein>
    <submittedName>
        <fullName evidence="1">Uncharacterized protein</fullName>
    </submittedName>
</protein>